<protein>
    <submittedName>
        <fullName evidence="3">Amino acid adenylation domain-containing protein</fullName>
    </submittedName>
</protein>
<dbReference type="PANTHER" id="PTHR45527:SF1">
    <property type="entry name" value="FATTY ACID SYNTHASE"/>
    <property type="match status" value="1"/>
</dbReference>
<comment type="caution">
    <text evidence="3">The sequence shown here is derived from an EMBL/GenBank/DDBJ whole genome shotgun (WGS) entry which is preliminary data.</text>
</comment>
<dbReference type="InterPro" id="IPR025110">
    <property type="entry name" value="AMP-bd_C"/>
</dbReference>
<evidence type="ECO:0000313" key="4">
    <source>
        <dbReference type="Proteomes" id="UP000584642"/>
    </source>
</evidence>
<dbReference type="SUPFAM" id="SSF56801">
    <property type="entry name" value="Acetyl-CoA synthetase-like"/>
    <property type="match status" value="1"/>
</dbReference>
<dbReference type="PROSITE" id="PS00455">
    <property type="entry name" value="AMP_BINDING"/>
    <property type="match status" value="1"/>
</dbReference>
<dbReference type="Gene3D" id="3.40.50.12780">
    <property type="entry name" value="N-terminal domain of ligase-like"/>
    <property type="match status" value="1"/>
</dbReference>
<accession>A0ABX2TGV7</accession>
<dbReference type="NCBIfam" id="TIGR01733">
    <property type="entry name" value="AA-adenyl-dom"/>
    <property type="match status" value="1"/>
</dbReference>
<dbReference type="InterPro" id="IPR000873">
    <property type="entry name" value="AMP-dep_synth/lig_dom"/>
</dbReference>
<evidence type="ECO:0000313" key="3">
    <source>
        <dbReference type="EMBL" id="NYZ22403.1"/>
    </source>
</evidence>
<dbReference type="EMBL" id="JABFDB010000018">
    <property type="protein sequence ID" value="NYZ22403.1"/>
    <property type="molecule type" value="Genomic_DNA"/>
</dbReference>
<proteinExistence type="predicted"/>
<dbReference type="Pfam" id="PF13193">
    <property type="entry name" value="AMP-binding_C"/>
    <property type="match status" value="1"/>
</dbReference>
<dbReference type="InterPro" id="IPR042099">
    <property type="entry name" value="ANL_N_sf"/>
</dbReference>
<dbReference type="Proteomes" id="UP000584642">
    <property type="component" value="Unassembled WGS sequence"/>
</dbReference>
<dbReference type="InterPro" id="IPR010071">
    <property type="entry name" value="AA_adenyl_dom"/>
</dbReference>
<dbReference type="RefSeq" id="WP_180284184.1">
    <property type="nucleotide sequence ID" value="NZ_JABFDB010000018.1"/>
</dbReference>
<dbReference type="Gene3D" id="3.30.300.30">
    <property type="match status" value="1"/>
</dbReference>
<dbReference type="PANTHER" id="PTHR45527">
    <property type="entry name" value="NONRIBOSOMAL PEPTIDE SYNTHETASE"/>
    <property type="match status" value="1"/>
</dbReference>
<evidence type="ECO:0000259" key="1">
    <source>
        <dbReference type="Pfam" id="PF00501"/>
    </source>
</evidence>
<sequence>MTALLHERVSAAARRWPAAIAIVMRDRRVTYHQLDDASTRLARTLREAGCRDGDRVGLLLPKSIDAIVAMLGVLKARALYVPIDVQNPAPRAARIVDACRPRVILAAASAAPLLAELRAVSPFAAEARVGWLGVPPPAEAQAAGFTQDDVDAQSAAPLSISGEPEARAHILFTSGSTGLPKGVVINHASVAAFLDWALPHFGYQPGDRVSGHAPLHFDLSTFDIYGALSAGAELHLVPPELNLLPGKLARFIRERELVQWFSVPSVMNYMARMDAVRPGDFQALRRVLWCGEVLPTPALIHWMERLPHASFTNLYGPTEATIASSYYRVSGVPSDPAANIPIGKPCGGERLFVLDAEKRPLPPGEIGDLYIAGAGLAAGYWEDAEKTAAAFVPAVDGNGLMYRTGDLAKLREDGEVVFVGRADTQIKSRGYRIELGEIEAALGAIDALQEYAVVAVDRDSFEGATVCCAYAAKPGRELPAAELRTLLSARLPAYMLPTRWAALDGLPKNGNGKIDRRRLQDEVFAT</sequence>
<dbReference type="CDD" id="cd05930">
    <property type="entry name" value="A_NRPS"/>
    <property type="match status" value="1"/>
</dbReference>
<evidence type="ECO:0000259" key="2">
    <source>
        <dbReference type="Pfam" id="PF13193"/>
    </source>
</evidence>
<dbReference type="Pfam" id="PF00501">
    <property type="entry name" value="AMP-binding"/>
    <property type="match status" value="1"/>
</dbReference>
<keyword evidence="4" id="KW-1185">Reference proteome</keyword>
<organism evidence="3 4">
    <name type="scientific">Azospirillum oleiclasticum</name>
    <dbReference type="NCBI Taxonomy" id="2735135"/>
    <lineage>
        <taxon>Bacteria</taxon>
        <taxon>Pseudomonadati</taxon>
        <taxon>Pseudomonadota</taxon>
        <taxon>Alphaproteobacteria</taxon>
        <taxon>Rhodospirillales</taxon>
        <taxon>Azospirillaceae</taxon>
        <taxon>Azospirillum</taxon>
    </lineage>
</organism>
<feature type="domain" description="AMP-binding enzyme C-terminal" evidence="2">
    <location>
        <begin position="437"/>
        <end position="513"/>
    </location>
</feature>
<gene>
    <name evidence="3" type="ORF">HND93_22065</name>
</gene>
<name>A0ABX2TGV7_9PROT</name>
<dbReference type="InterPro" id="IPR045851">
    <property type="entry name" value="AMP-bd_C_sf"/>
</dbReference>
<reference evidence="3 4" key="1">
    <citation type="submission" date="2020-05" db="EMBL/GenBank/DDBJ databases">
        <title>Azospirillum oleiclasticum sp. nov, a nitrogen-fixing and heavy crude oil-emulsifying bacterium isolated from the crude oil of Yumen Oilfield.</title>
        <authorList>
            <person name="Wu D."/>
            <person name="Cai M."/>
            <person name="Zhang X."/>
        </authorList>
    </citation>
    <scope>NUCLEOTIDE SEQUENCE [LARGE SCALE GENOMIC DNA]</scope>
    <source>
        <strain evidence="3 4">ROY-1-1-2</strain>
    </source>
</reference>
<feature type="domain" description="AMP-dependent synthetase/ligase" evidence="1">
    <location>
        <begin position="11"/>
        <end position="381"/>
    </location>
</feature>
<dbReference type="InterPro" id="IPR020845">
    <property type="entry name" value="AMP-binding_CS"/>
</dbReference>